<evidence type="ECO:0000256" key="6">
    <source>
        <dbReference type="ARBA" id="ARBA00022989"/>
    </source>
</evidence>
<keyword evidence="5 8" id="KW-0812">Transmembrane</keyword>
<dbReference type="EMBL" id="LT960614">
    <property type="protein sequence ID" value="SON54538.1"/>
    <property type="molecule type" value="Genomic_DNA"/>
</dbReference>
<name>A0A2C9D305_9HYPH</name>
<dbReference type="KEGG" id="hdi:HDIA_0997"/>
<keyword evidence="11" id="KW-1185">Reference proteome</keyword>
<feature type="transmembrane region" description="Helical" evidence="8">
    <location>
        <begin position="26"/>
        <end position="44"/>
    </location>
</feature>
<sequence>MASNTLRHDGAGQTGAADPGLRWGPLLLLVGVAVGLRVLALLLAKTDLYVDEAQYWSWAKVPDFGYYSKPPLIAWIIAVTTALFGNSEWAVRLAAPILHGATSLVLAALAARFYGGRVGFWSAVTFLLVPAVSLSSLLITTDIPLLLAWSFALLFMARWLDDGGWGNALGLGLAIGVGLNAKYAMAFFPAAALLYLLLTPEHRRRLLGPQFWAAIAIGILLIVPNILWNAAHSFVTFSHTRDNANWSGPAIHPEAMAEFLGSQFGVFGPILFAALLAMVFGLRRSANRPADRFLIVFSVPILAAFTLQAIIKEANANWAATAYPAATILVTALLITHSKPDDAKRRMLFRASTGLHGLIAFVLLVAPAFAPSLWLPKIGNPMSRVLGWSDYMSALGKEAQASGARTLIFVRRGDAAEALYYLRDTPFAIAVTPPEPGARPRDHFELTRPFTTALPAPGLVVLPAPRDTSAPVAWPSLDVTTEAEEGRIPVARGVTKSLEIAVRKVTWQTP</sequence>
<evidence type="ECO:0000259" key="9">
    <source>
        <dbReference type="Pfam" id="PF13231"/>
    </source>
</evidence>
<accession>A0A2C9D305</accession>
<evidence type="ECO:0000313" key="10">
    <source>
        <dbReference type="EMBL" id="SON54538.1"/>
    </source>
</evidence>
<dbReference type="InterPro" id="IPR050297">
    <property type="entry name" value="LipidA_mod_glycosyltrf_83"/>
</dbReference>
<feature type="transmembrane region" description="Helical" evidence="8">
    <location>
        <begin position="180"/>
        <end position="199"/>
    </location>
</feature>
<reference evidence="11" key="1">
    <citation type="submission" date="2017-09" db="EMBL/GenBank/DDBJ databases">
        <title>Genome sequence of Nannocystis excedens DSM 71.</title>
        <authorList>
            <person name="Blom J."/>
        </authorList>
    </citation>
    <scope>NUCLEOTIDE SEQUENCE [LARGE SCALE GENOMIC DNA]</scope>
    <source>
        <strain evidence="11">type strain: E19</strain>
    </source>
</reference>
<feature type="transmembrane region" description="Helical" evidence="8">
    <location>
        <begin position="355"/>
        <end position="375"/>
    </location>
</feature>
<keyword evidence="2" id="KW-1003">Cell membrane</keyword>
<feature type="transmembrane region" description="Helical" evidence="8">
    <location>
        <begin position="294"/>
        <end position="311"/>
    </location>
</feature>
<gene>
    <name evidence="10" type="ORF">HDIA_0997</name>
</gene>
<evidence type="ECO:0000256" key="1">
    <source>
        <dbReference type="ARBA" id="ARBA00004651"/>
    </source>
</evidence>
<dbReference type="InterPro" id="IPR038731">
    <property type="entry name" value="RgtA/B/C-like"/>
</dbReference>
<protein>
    <submittedName>
        <fullName evidence="10">Putative membrane protein</fullName>
    </submittedName>
</protein>
<dbReference type="AlphaFoldDB" id="A0A2C9D305"/>
<dbReference type="Proteomes" id="UP000223606">
    <property type="component" value="Chromosome 1"/>
</dbReference>
<feature type="transmembrane region" description="Helical" evidence="8">
    <location>
        <begin position="64"/>
        <end position="85"/>
    </location>
</feature>
<feature type="transmembrane region" description="Helical" evidence="8">
    <location>
        <begin position="97"/>
        <end position="114"/>
    </location>
</feature>
<evidence type="ECO:0000256" key="3">
    <source>
        <dbReference type="ARBA" id="ARBA00022676"/>
    </source>
</evidence>
<dbReference type="GO" id="GO:0005886">
    <property type="term" value="C:plasma membrane"/>
    <property type="evidence" value="ECO:0007669"/>
    <property type="project" value="UniProtKB-SubCell"/>
</dbReference>
<keyword evidence="4" id="KW-0808">Transferase</keyword>
<dbReference type="GO" id="GO:0009103">
    <property type="term" value="P:lipopolysaccharide biosynthetic process"/>
    <property type="evidence" value="ECO:0007669"/>
    <property type="project" value="UniProtKB-ARBA"/>
</dbReference>
<dbReference type="PANTHER" id="PTHR33908:SF11">
    <property type="entry name" value="MEMBRANE PROTEIN"/>
    <property type="match status" value="1"/>
</dbReference>
<feature type="transmembrane region" description="Helical" evidence="8">
    <location>
        <begin position="317"/>
        <end position="335"/>
    </location>
</feature>
<dbReference type="RefSeq" id="WP_157775315.1">
    <property type="nucleotide sequence ID" value="NZ_LT960614.1"/>
</dbReference>
<evidence type="ECO:0000256" key="2">
    <source>
        <dbReference type="ARBA" id="ARBA00022475"/>
    </source>
</evidence>
<evidence type="ECO:0000313" key="11">
    <source>
        <dbReference type="Proteomes" id="UP000223606"/>
    </source>
</evidence>
<comment type="subcellular location">
    <subcellularLocation>
        <location evidence="1">Cell membrane</location>
        <topology evidence="1">Multi-pass membrane protein</topology>
    </subcellularLocation>
</comment>
<feature type="transmembrane region" description="Helical" evidence="8">
    <location>
        <begin position="211"/>
        <end position="231"/>
    </location>
</feature>
<organism evidence="10 11">
    <name type="scientific">Hartmannibacter diazotrophicus</name>
    <dbReference type="NCBI Taxonomy" id="1482074"/>
    <lineage>
        <taxon>Bacteria</taxon>
        <taxon>Pseudomonadati</taxon>
        <taxon>Pseudomonadota</taxon>
        <taxon>Alphaproteobacteria</taxon>
        <taxon>Hyphomicrobiales</taxon>
        <taxon>Pleomorphomonadaceae</taxon>
        <taxon>Hartmannibacter</taxon>
    </lineage>
</organism>
<keyword evidence="6 8" id="KW-1133">Transmembrane helix</keyword>
<evidence type="ECO:0000256" key="8">
    <source>
        <dbReference type="SAM" id="Phobius"/>
    </source>
</evidence>
<feature type="transmembrane region" description="Helical" evidence="8">
    <location>
        <begin position="120"/>
        <end position="138"/>
    </location>
</feature>
<keyword evidence="3" id="KW-0328">Glycosyltransferase</keyword>
<evidence type="ECO:0000256" key="4">
    <source>
        <dbReference type="ARBA" id="ARBA00022679"/>
    </source>
</evidence>
<keyword evidence="7 8" id="KW-0472">Membrane</keyword>
<feature type="transmembrane region" description="Helical" evidence="8">
    <location>
        <begin position="143"/>
        <end position="160"/>
    </location>
</feature>
<feature type="domain" description="Glycosyltransferase RgtA/B/C/D-like" evidence="9">
    <location>
        <begin position="68"/>
        <end position="228"/>
    </location>
</feature>
<dbReference type="PANTHER" id="PTHR33908">
    <property type="entry name" value="MANNOSYLTRANSFERASE YKCB-RELATED"/>
    <property type="match status" value="1"/>
</dbReference>
<dbReference type="OrthoDB" id="9811222at2"/>
<proteinExistence type="predicted"/>
<evidence type="ECO:0000256" key="5">
    <source>
        <dbReference type="ARBA" id="ARBA00022692"/>
    </source>
</evidence>
<feature type="transmembrane region" description="Helical" evidence="8">
    <location>
        <begin position="264"/>
        <end position="282"/>
    </location>
</feature>
<dbReference type="Pfam" id="PF13231">
    <property type="entry name" value="PMT_2"/>
    <property type="match status" value="1"/>
</dbReference>
<dbReference type="GO" id="GO:0016763">
    <property type="term" value="F:pentosyltransferase activity"/>
    <property type="evidence" value="ECO:0007669"/>
    <property type="project" value="TreeGrafter"/>
</dbReference>
<evidence type="ECO:0000256" key="7">
    <source>
        <dbReference type="ARBA" id="ARBA00023136"/>
    </source>
</evidence>